<reference evidence="1 2" key="1">
    <citation type="submission" date="2024-01" db="EMBL/GenBank/DDBJ databases">
        <title>The genomes of 5 underutilized Papilionoideae crops provide insights into root nodulation and disease resistance.</title>
        <authorList>
            <person name="Yuan L."/>
        </authorList>
    </citation>
    <scope>NUCLEOTIDE SEQUENCE [LARGE SCALE GENOMIC DNA]</scope>
    <source>
        <strain evidence="1">LY-2023</strain>
        <tissue evidence="1">Leaf</tissue>
    </source>
</reference>
<sequence>MGYWRREVNRHPSVMGDLPAWFHTLLTWSANAFCLPAAPPFSLFRLHGCPHQWLTHSLVSVVSHSLKSVLFR</sequence>
<accession>A0AAN9EUV4</accession>
<dbReference type="AlphaFoldDB" id="A0AAN9EUV4"/>
<proteinExistence type="predicted"/>
<protein>
    <submittedName>
        <fullName evidence="1">Uncharacterized protein</fullName>
    </submittedName>
</protein>
<evidence type="ECO:0000313" key="1">
    <source>
        <dbReference type="EMBL" id="KAK7263593.1"/>
    </source>
</evidence>
<evidence type="ECO:0000313" key="2">
    <source>
        <dbReference type="Proteomes" id="UP001359559"/>
    </source>
</evidence>
<dbReference type="EMBL" id="JAYKXN010000008">
    <property type="protein sequence ID" value="KAK7263593.1"/>
    <property type="molecule type" value="Genomic_DNA"/>
</dbReference>
<gene>
    <name evidence="1" type="ORF">RJT34_31185</name>
</gene>
<organism evidence="1 2">
    <name type="scientific">Clitoria ternatea</name>
    <name type="common">Butterfly pea</name>
    <dbReference type="NCBI Taxonomy" id="43366"/>
    <lineage>
        <taxon>Eukaryota</taxon>
        <taxon>Viridiplantae</taxon>
        <taxon>Streptophyta</taxon>
        <taxon>Embryophyta</taxon>
        <taxon>Tracheophyta</taxon>
        <taxon>Spermatophyta</taxon>
        <taxon>Magnoliopsida</taxon>
        <taxon>eudicotyledons</taxon>
        <taxon>Gunneridae</taxon>
        <taxon>Pentapetalae</taxon>
        <taxon>rosids</taxon>
        <taxon>fabids</taxon>
        <taxon>Fabales</taxon>
        <taxon>Fabaceae</taxon>
        <taxon>Papilionoideae</taxon>
        <taxon>50 kb inversion clade</taxon>
        <taxon>NPAAA clade</taxon>
        <taxon>indigoferoid/millettioid clade</taxon>
        <taxon>Phaseoleae</taxon>
        <taxon>Clitoria</taxon>
    </lineage>
</organism>
<name>A0AAN9EUV4_CLITE</name>
<comment type="caution">
    <text evidence="1">The sequence shown here is derived from an EMBL/GenBank/DDBJ whole genome shotgun (WGS) entry which is preliminary data.</text>
</comment>
<keyword evidence="2" id="KW-1185">Reference proteome</keyword>
<dbReference type="Proteomes" id="UP001359559">
    <property type="component" value="Unassembled WGS sequence"/>
</dbReference>